<dbReference type="SMART" id="SM00387">
    <property type="entry name" value="HATPase_c"/>
    <property type="match status" value="1"/>
</dbReference>
<evidence type="ECO:0000259" key="7">
    <source>
        <dbReference type="PROSITE" id="PS50109"/>
    </source>
</evidence>
<dbReference type="InterPro" id="IPR013656">
    <property type="entry name" value="PAS_4"/>
</dbReference>
<keyword evidence="3" id="KW-0597">Phosphoprotein</keyword>
<dbReference type="EMBL" id="BAABDJ010000014">
    <property type="protein sequence ID" value="GAA4006301.1"/>
    <property type="molecule type" value="Genomic_DNA"/>
</dbReference>
<feature type="domain" description="PAC" evidence="9">
    <location>
        <begin position="386"/>
        <end position="442"/>
    </location>
</feature>
<dbReference type="InterPro" id="IPR003661">
    <property type="entry name" value="HisK_dim/P_dom"/>
</dbReference>
<keyword evidence="4" id="KW-0808">Transferase</keyword>
<dbReference type="InterPro" id="IPR005467">
    <property type="entry name" value="His_kinase_dom"/>
</dbReference>
<keyword evidence="6" id="KW-0175">Coiled coil</keyword>
<dbReference type="SUPFAM" id="SSF47384">
    <property type="entry name" value="Homodimeric domain of signal transducing histidine kinase"/>
    <property type="match status" value="1"/>
</dbReference>
<feature type="coiled-coil region" evidence="6">
    <location>
        <begin position="271"/>
        <end position="323"/>
    </location>
</feature>
<dbReference type="SMART" id="SM00388">
    <property type="entry name" value="HisKA"/>
    <property type="match status" value="1"/>
</dbReference>
<dbReference type="Gene3D" id="3.30.565.10">
    <property type="entry name" value="Histidine kinase-like ATPase, C-terminal domain"/>
    <property type="match status" value="1"/>
</dbReference>
<dbReference type="Pfam" id="PF08448">
    <property type="entry name" value="PAS_4"/>
    <property type="match status" value="4"/>
</dbReference>
<evidence type="ECO:0000256" key="1">
    <source>
        <dbReference type="ARBA" id="ARBA00000085"/>
    </source>
</evidence>
<dbReference type="InterPro" id="IPR000700">
    <property type="entry name" value="PAS-assoc_C"/>
</dbReference>
<dbReference type="InterPro" id="IPR000014">
    <property type="entry name" value="PAS"/>
</dbReference>
<evidence type="ECO:0000259" key="8">
    <source>
        <dbReference type="PROSITE" id="PS50112"/>
    </source>
</evidence>
<dbReference type="PROSITE" id="PS50109">
    <property type="entry name" value="HIS_KIN"/>
    <property type="match status" value="1"/>
</dbReference>
<gene>
    <name evidence="10" type="ORF">GCM10022408_17640</name>
</gene>
<proteinExistence type="predicted"/>
<dbReference type="SMART" id="SM00091">
    <property type="entry name" value="PAS"/>
    <property type="match status" value="5"/>
</dbReference>
<dbReference type="PROSITE" id="PS50113">
    <property type="entry name" value="PAC"/>
    <property type="match status" value="2"/>
</dbReference>
<evidence type="ECO:0000256" key="5">
    <source>
        <dbReference type="ARBA" id="ARBA00022777"/>
    </source>
</evidence>
<dbReference type="CDD" id="cd00082">
    <property type="entry name" value="HisKA"/>
    <property type="match status" value="1"/>
</dbReference>
<dbReference type="Pfam" id="PF02518">
    <property type="entry name" value="HATPase_c"/>
    <property type="match status" value="1"/>
</dbReference>
<dbReference type="InterPro" id="IPR052162">
    <property type="entry name" value="Sensor_kinase/Photoreceptor"/>
</dbReference>
<comment type="catalytic activity">
    <reaction evidence="1">
        <text>ATP + protein L-histidine = ADP + protein N-phospho-L-histidine.</text>
        <dbReference type="EC" id="2.7.13.3"/>
    </reaction>
</comment>
<feature type="coiled-coil region" evidence="6">
    <location>
        <begin position="129"/>
        <end position="156"/>
    </location>
</feature>
<dbReference type="PANTHER" id="PTHR43304:SF1">
    <property type="entry name" value="PAC DOMAIN-CONTAINING PROTEIN"/>
    <property type="match status" value="1"/>
</dbReference>
<dbReference type="PROSITE" id="PS50112">
    <property type="entry name" value="PAS"/>
    <property type="match status" value="1"/>
</dbReference>
<dbReference type="InterPro" id="IPR004358">
    <property type="entry name" value="Sig_transdc_His_kin-like_C"/>
</dbReference>
<reference evidence="11" key="1">
    <citation type="journal article" date="2019" name="Int. J. Syst. Evol. Microbiol.">
        <title>The Global Catalogue of Microorganisms (GCM) 10K type strain sequencing project: providing services to taxonomists for standard genome sequencing and annotation.</title>
        <authorList>
            <consortium name="The Broad Institute Genomics Platform"/>
            <consortium name="The Broad Institute Genome Sequencing Center for Infectious Disease"/>
            <person name="Wu L."/>
            <person name="Ma J."/>
        </authorList>
    </citation>
    <scope>NUCLEOTIDE SEQUENCE [LARGE SCALE GENOMIC DNA]</scope>
    <source>
        <strain evidence="11">JCM 17224</strain>
    </source>
</reference>
<dbReference type="CDD" id="cd00130">
    <property type="entry name" value="PAS"/>
    <property type="match status" value="2"/>
</dbReference>
<feature type="domain" description="Histidine kinase" evidence="7">
    <location>
        <begin position="873"/>
        <end position="1090"/>
    </location>
</feature>
<dbReference type="EC" id="2.7.13.3" evidence="2"/>
<dbReference type="SUPFAM" id="SSF55874">
    <property type="entry name" value="ATPase domain of HSP90 chaperone/DNA topoisomerase II/histidine kinase"/>
    <property type="match status" value="1"/>
</dbReference>
<dbReference type="PANTHER" id="PTHR43304">
    <property type="entry name" value="PHYTOCHROME-LIKE PROTEIN CPH1"/>
    <property type="match status" value="1"/>
</dbReference>
<feature type="domain" description="PAC" evidence="9">
    <location>
        <begin position="795"/>
        <end position="848"/>
    </location>
</feature>
<dbReference type="InterPro" id="IPR003594">
    <property type="entry name" value="HATPase_dom"/>
</dbReference>
<dbReference type="InterPro" id="IPR035965">
    <property type="entry name" value="PAS-like_dom_sf"/>
</dbReference>
<evidence type="ECO:0000259" key="9">
    <source>
        <dbReference type="PROSITE" id="PS50113"/>
    </source>
</evidence>
<evidence type="ECO:0000256" key="3">
    <source>
        <dbReference type="ARBA" id="ARBA00022553"/>
    </source>
</evidence>
<evidence type="ECO:0000256" key="6">
    <source>
        <dbReference type="SAM" id="Coils"/>
    </source>
</evidence>
<feature type="domain" description="PAS" evidence="8">
    <location>
        <begin position="313"/>
        <end position="383"/>
    </location>
</feature>
<accession>A0ABP7S4D1</accession>
<sequence length="1094" mass="120213">MPFADATPDDLFQALAEVSLTGIILFRPVYAADAATIVDLAYVRLNPAAQRMLARPECPAESFLTLYPATLETGVFAFYRDTFLADAPGRLDLNYQHDGLDNYSQLAARRAGHLLVVSFTDTADHDRTAAELAQRQRQAREQAARAQAEAQRLLNVFAQLHHVLMARLSGPDHVVELANEGFEQLFGGRQMTGQPFRQAAPELAGQGFFELLDAVYRTGETYAATEAPVDLPPVGSGLFAPRYFSFVYQATRDAGGHIDGALIVGNEVTETVRARQRLEDQAHELARLNQELEARVAERTQALRHAQAEAEATTQRLRRVTESLPGTSFTVDQAGQILYISPQWYAYTGMGTGADVAEAWPQLIHPDDLPAIAQEFGAALAGGRPWGYEFRLRGADGQYRWFASQGVPEPVAEAEAAGRPRQWYGSNLDVDDLKRAQQQLEEKDQLLTSILSSIPASVVTFEGEDLRYGFFNDTFQRRVQGRAVLGRPAGEIFPEAEAQGFLTLLRQVLRTGESYQAQEVPAQTRDPRTGQPWNMYLDLAYLPLRHGQQPPHAVLGFTLDVTDRVQARRQAEAAQAQALAAAEQAAAQREGFYQVFEQTPAGIALLRGPGNHYEYVNAAYQQLFPGRQLVGRTVAEAVPEAGEQGFVALLDQVYQTGETYVGQEELAVVAQPNGQPPRDTYFDYTYQAMREAGHIVGVSIFATDVTERVRARRQREAQQVQLAELFEQAPVAIAVVRGPQYVIEVANPLVAQLWGRTLEQVRGKALYEALPEVRGQGFKELLDQVVASGEAFAAQEVPAQLPRAGQLATVYLNFVYQPLRDAQGRIDSVAAVAIDVTAQVLARQQLAQANAQLTAANRQLIRTNTDLDNFIYSASHDLKQPIANIEGLLDALHEELPADLAAALPVGPILARMANSVERFQRTLDHLTDITRLQKEYGPAAVAVSVPAVLDDVCLDLAPQLAASGARLTRDVAQCPPLLFAEKNLRSVLFNLLSNALKYRSPHRTLHVAISCHAVPGYQVLEVHDNGLGIPLAQQPRLFGMFQRFHDHVEGSGVGLFMVRRMVENTGGRIEVHSQEGTGTTLFVYFPVADAPAA</sequence>
<dbReference type="NCBIfam" id="TIGR00229">
    <property type="entry name" value="sensory_box"/>
    <property type="match status" value="3"/>
</dbReference>
<dbReference type="RefSeq" id="WP_345072434.1">
    <property type="nucleotide sequence ID" value="NZ_BAABDJ010000014.1"/>
</dbReference>
<dbReference type="Pfam" id="PF08447">
    <property type="entry name" value="PAS_3"/>
    <property type="match status" value="1"/>
</dbReference>
<evidence type="ECO:0000256" key="4">
    <source>
        <dbReference type="ARBA" id="ARBA00022679"/>
    </source>
</evidence>
<protein>
    <recommendedName>
        <fullName evidence="2">histidine kinase</fullName>
        <ecNumber evidence="2">2.7.13.3</ecNumber>
    </recommendedName>
</protein>
<name>A0ABP7S4D1_9BACT</name>
<dbReference type="CDD" id="cd00075">
    <property type="entry name" value="HATPase"/>
    <property type="match status" value="1"/>
</dbReference>
<dbReference type="InterPro" id="IPR036097">
    <property type="entry name" value="HisK_dim/P_sf"/>
</dbReference>
<keyword evidence="11" id="KW-1185">Reference proteome</keyword>
<dbReference type="Gene3D" id="3.30.450.20">
    <property type="entry name" value="PAS domain"/>
    <property type="match status" value="5"/>
</dbReference>
<dbReference type="InterPro" id="IPR036890">
    <property type="entry name" value="HATPase_C_sf"/>
</dbReference>
<feature type="coiled-coil region" evidence="6">
    <location>
        <begin position="839"/>
        <end position="866"/>
    </location>
</feature>
<comment type="caution">
    <text evidence="10">The sequence shown here is derived from an EMBL/GenBank/DDBJ whole genome shotgun (WGS) entry which is preliminary data.</text>
</comment>
<keyword evidence="5" id="KW-0418">Kinase</keyword>
<evidence type="ECO:0000313" key="10">
    <source>
        <dbReference type="EMBL" id="GAA4006301.1"/>
    </source>
</evidence>
<dbReference type="SUPFAM" id="SSF55785">
    <property type="entry name" value="PYP-like sensor domain (PAS domain)"/>
    <property type="match status" value="4"/>
</dbReference>
<evidence type="ECO:0000256" key="2">
    <source>
        <dbReference type="ARBA" id="ARBA00012438"/>
    </source>
</evidence>
<evidence type="ECO:0000313" key="11">
    <source>
        <dbReference type="Proteomes" id="UP001500567"/>
    </source>
</evidence>
<dbReference type="Proteomes" id="UP001500567">
    <property type="component" value="Unassembled WGS sequence"/>
</dbReference>
<dbReference type="InterPro" id="IPR013655">
    <property type="entry name" value="PAS_fold_3"/>
</dbReference>
<organism evidence="10 11">
    <name type="scientific">Hymenobacter fastidiosus</name>
    <dbReference type="NCBI Taxonomy" id="486264"/>
    <lineage>
        <taxon>Bacteria</taxon>
        <taxon>Pseudomonadati</taxon>
        <taxon>Bacteroidota</taxon>
        <taxon>Cytophagia</taxon>
        <taxon>Cytophagales</taxon>
        <taxon>Hymenobacteraceae</taxon>
        <taxon>Hymenobacter</taxon>
    </lineage>
</organism>
<dbReference type="Gene3D" id="1.10.287.130">
    <property type="match status" value="1"/>
</dbReference>
<dbReference type="PRINTS" id="PR00344">
    <property type="entry name" value="BCTRLSENSOR"/>
</dbReference>